<dbReference type="RefSeq" id="WP_127122233.1">
    <property type="nucleotide sequence ID" value="NZ_BHXQ01000003.1"/>
</dbReference>
<dbReference type="EMBL" id="BHXQ01000003">
    <property type="protein sequence ID" value="GCC51577.1"/>
    <property type="molecule type" value="Genomic_DNA"/>
</dbReference>
<comment type="caution">
    <text evidence="1">The sequence shown here is derived from an EMBL/GenBank/DDBJ whole genome shotgun (WGS) entry which is preliminary data.</text>
</comment>
<dbReference type="Proteomes" id="UP000288227">
    <property type="component" value="Unassembled WGS sequence"/>
</dbReference>
<evidence type="ECO:0000313" key="2">
    <source>
        <dbReference type="Proteomes" id="UP000288227"/>
    </source>
</evidence>
<name>A0A401U9M1_9BACT</name>
<dbReference type="OrthoDB" id="9764164at2"/>
<gene>
    <name evidence="1" type="ORF">SanaruYs_18030</name>
</gene>
<proteinExistence type="predicted"/>
<keyword evidence="2" id="KW-1185">Reference proteome</keyword>
<dbReference type="Gene3D" id="3.40.50.1110">
    <property type="entry name" value="SGNH hydrolase"/>
    <property type="match status" value="2"/>
</dbReference>
<dbReference type="AlphaFoldDB" id="A0A401U9M1"/>
<sequence length="513" mass="52786">MRNKLLIFGFATLFVASCTYDFPESTEPTTGSADFTKMVSVGNSLTAGYMDGALYATSQANSFPSILASQAALLGGGSFTQPTVTSANGCFNPAGGCTQGRLVLKLNLTTGAAAPAPTTGDGGAVFAPYTGSKTDLNNWGVPGVTIQTAQTPLLGGPSTANPFFSPYYARIASNAGTSTLVGDAAASLANGGTFFTFWLGNNDVLGYATGGASNPSILTSQPVFTAAFTAAINTMLTAKADAKGAVANIPNVTSIPYFTTIPVNPVTLPAANATALNSNFGGFNATLDAFKGAPFNIPAAEMDGRKIVFSAGAGNRVILNDETARDLGPLWDMLVGASQMTPEQRASLEPYRFARQAKLTTTEVVGDLIVLPAASFIGTTVGGNPLLVNGVSIPLADNWVLIPSEQTEVQNSIDGFNTTIANVVQANAERLVLIDANKALRDVRAGIVTISGSSLTASITPPFGAFSLDGVHPNPRGSAYIANVFIQAINSKWGAKIPLCNPNDFIGNALPTP</sequence>
<evidence type="ECO:0008006" key="3">
    <source>
        <dbReference type="Google" id="ProtNLM"/>
    </source>
</evidence>
<reference evidence="1 2" key="1">
    <citation type="submission" date="2018-11" db="EMBL/GenBank/DDBJ databases">
        <title>Chryseotalea sanarue gen. nov., sp., nov., a member of the family Cytophagaceae, isolated from a brackish lake in Hamamatsu Japan.</title>
        <authorList>
            <person name="Maejima Y."/>
            <person name="Iino T."/>
            <person name="Muraguchi Y."/>
            <person name="Fukuda K."/>
            <person name="Ohkuma M."/>
            <person name="Moriuchi R."/>
            <person name="Dohra H."/>
            <person name="Kimbara K."/>
            <person name="Shintani M."/>
        </authorList>
    </citation>
    <scope>NUCLEOTIDE SEQUENCE [LARGE SCALE GENOMIC DNA]</scope>
    <source>
        <strain evidence="1 2">Ys</strain>
    </source>
</reference>
<protein>
    <recommendedName>
        <fullName evidence="3">G-D-S-L family lipolytic protein</fullName>
    </recommendedName>
</protein>
<accession>A0A401U9M1</accession>
<dbReference type="SUPFAM" id="SSF52266">
    <property type="entry name" value="SGNH hydrolase"/>
    <property type="match status" value="2"/>
</dbReference>
<organism evidence="1 2">
    <name type="scientific">Chryseotalea sanaruensis</name>
    <dbReference type="NCBI Taxonomy" id="2482724"/>
    <lineage>
        <taxon>Bacteria</taxon>
        <taxon>Pseudomonadati</taxon>
        <taxon>Bacteroidota</taxon>
        <taxon>Cytophagia</taxon>
        <taxon>Cytophagales</taxon>
        <taxon>Chryseotaleaceae</taxon>
        <taxon>Chryseotalea</taxon>
    </lineage>
</organism>
<dbReference type="PROSITE" id="PS51257">
    <property type="entry name" value="PROKAR_LIPOPROTEIN"/>
    <property type="match status" value="1"/>
</dbReference>
<evidence type="ECO:0000313" key="1">
    <source>
        <dbReference type="EMBL" id="GCC51577.1"/>
    </source>
</evidence>
<dbReference type="InterPro" id="IPR036514">
    <property type="entry name" value="SGNH_hydro_sf"/>
</dbReference>
<dbReference type="GO" id="GO:0016788">
    <property type="term" value="F:hydrolase activity, acting on ester bonds"/>
    <property type="evidence" value="ECO:0007669"/>
    <property type="project" value="UniProtKB-ARBA"/>
</dbReference>